<keyword evidence="2" id="KW-1185">Reference proteome</keyword>
<feature type="non-terminal residue" evidence="1">
    <location>
        <position position="1"/>
    </location>
</feature>
<dbReference type="EMBL" id="CAJVPY010001491">
    <property type="protein sequence ID" value="CAG8524076.1"/>
    <property type="molecule type" value="Genomic_DNA"/>
</dbReference>
<dbReference type="OrthoDB" id="3039677at2759"/>
<evidence type="ECO:0000313" key="2">
    <source>
        <dbReference type="Proteomes" id="UP000789405"/>
    </source>
</evidence>
<accession>A0A9N9FBX1</accession>
<protein>
    <submittedName>
        <fullName evidence="1">28666_t:CDS:1</fullName>
    </submittedName>
</protein>
<proteinExistence type="predicted"/>
<dbReference type="AlphaFoldDB" id="A0A9N9FBX1"/>
<comment type="caution">
    <text evidence="1">The sequence shown here is derived from an EMBL/GenBank/DDBJ whole genome shotgun (WGS) entry which is preliminary data.</text>
</comment>
<sequence>TYLNMEFYDTLLPSYTITLASLPGPKEVESHHINHYLAPLVDQLWNEIEIRINESRINESPINESPMGKKINAKKFFYIRSFWSENDQEMPRSGQVRKFDQK</sequence>
<organism evidence="1 2">
    <name type="scientific">Dentiscutata erythropus</name>
    <dbReference type="NCBI Taxonomy" id="1348616"/>
    <lineage>
        <taxon>Eukaryota</taxon>
        <taxon>Fungi</taxon>
        <taxon>Fungi incertae sedis</taxon>
        <taxon>Mucoromycota</taxon>
        <taxon>Glomeromycotina</taxon>
        <taxon>Glomeromycetes</taxon>
        <taxon>Diversisporales</taxon>
        <taxon>Gigasporaceae</taxon>
        <taxon>Dentiscutata</taxon>
    </lineage>
</organism>
<gene>
    <name evidence="1" type="ORF">DERYTH_LOCUS4017</name>
</gene>
<name>A0A9N9FBX1_9GLOM</name>
<evidence type="ECO:0000313" key="1">
    <source>
        <dbReference type="EMBL" id="CAG8524076.1"/>
    </source>
</evidence>
<reference evidence="1" key="1">
    <citation type="submission" date="2021-06" db="EMBL/GenBank/DDBJ databases">
        <authorList>
            <person name="Kallberg Y."/>
            <person name="Tangrot J."/>
            <person name="Rosling A."/>
        </authorList>
    </citation>
    <scope>NUCLEOTIDE SEQUENCE</scope>
    <source>
        <strain evidence="1">MA453B</strain>
    </source>
</reference>
<dbReference type="Proteomes" id="UP000789405">
    <property type="component" value="Unassembled WGS sequence"/>
</dbReference>